<proteinExistence type="predicted"/>
<organism evidence="1 2">
    <name type="scientific">Clostridium liquoris</name>
    <dbReference type="NCBI Taxonomy" id="1289519"/>
    <lineage>
        <taxon>Bacteria</taxon>
        <taxon>Bacillati</taxon>
        <taxon>Bacillota</taxon>
        <taxon>Clostridia</taxon>
        <taxon>Eubacteriales</taxon>
        <taxon>Clostridiaceae</taxon>
        <taxon>Clostridium</taxon>
    </lineage>
</organism>
<dbReference type="AlphaFoldDB" id="A0A2T0B4R8"/>
<dbReference type="InterPro" id="IPR012190">
    <property type="entry name" value="UCP036698"/>
</dbReference>
<protein>
    <recommendedName>
        <fullName evidence="3">DUF4264 domain-containing protein</fullName>
    </recommendedName>
</protein>
<gene>
    <name evidence="1" type="ORF">CLLI_12300</name>
</gene>
<sequence>MKNDLELIATKGFEYYEDMYKVVDFLNKNLNKMDIAFGLTEKDGKNVLTIYKEL</sequence>
<keyword evidence="2" id="KW-1185">Reference proteome</keyword>
<dbReference type="EMBL" id="PVXO01000034">
    <property type="protein sequence ID" value="PRR78891.1"/>
    <property type="molecule type" value="Genomic_DNA"/>
</dbReference>
<evidence type="ECO:0000313" key="2">
    <source>
        <dbReference type="Proteomes" id="UP000239706"/>
    </source>
</evidence>
<accession>A0A2T0B4R8</accession>
<evidence type="ECO:0000313" key="1">
    <source>
        <dbReference type="EMBL" id="PRR78891.1"/>
    </source>
</evidence>
<reference evidence="1 2" key="1">
    <citation type="submission" date="2018-03" db="EMBL/GenBank/DDBJ databases">
        <title>Genome sequence of Clostridium liquoris DSM 100320.</title>
        <authorList>
            <person name="Poehlein A."/>
            <person name="Daniel R."/>
        </authorList>
    </citation>
    <scope>NUCLEOTIDE SEQUENCE [LARGE SCALE GENOMIC DNA]</scope>
    <source>
        <strain evidence="1 2">DSM 100320</strain>
    </source>
</reference>
<evidence type="ECO:0008006" key="3">
    <source>
        <dbReference type="Google" id="ProtNLM"/>
    </source>
</evidence>
<dbReference type="Pfam" id="PF14084">
    <property type="entry name" value="DUF4264"/>
    <property type="match status" value="1"/>
</dbReference>
<name>A0A2T0B4R8_9CLOT</name>
<dbReference type="Proteomes" id="UP000239706">
    <property type="component" value="Unassembled WGS sequence"/>
</dbReference>
<dbReference type="OrthoDB" id="2382360at2"/>
<dbReference type="RefSeq" id="WP_106063351.1">
    <property type="nucleotide sequence ID" value="NZ_PVXO01000034.1"/>
</dbReference>
<comment type="caution">
    <text evidence="1">The sequence shown here is derived from an EMBL/GenBank/DDBJ whole genome shotgun (WGS) entry which is preliminary data.</text>
</comment>